<reference evidence="3" key="1">
    <citation type="submission" date="2025-08" db="UniProtKB">
        <authorList>
            <consortium name="RefSeq"/>
        </authorList>
    </citation>
    <scope>IDENTIFICATION</scope>
    <source>
        <tissue evidence="3">Gonads</tissue>
    </source>
</reference>
<name>A0A1S3I5B1_LINAN</name>
<gene>
    <name evidence="3" type="primary">LOC106161131</name>
</gene>
<evidence type="ECO:0000313" key="2">
    <source>
        <dbReference type="Proteomes" id="UP000085678"/>
    </source>
</evidence>
<accession>A0A1S3I5B1</accession>
<organism evidence="2 3">
    <name type="scientific">Lingula anatina</name>
    <name type="common">Brachiopod</name>
    <name type="synonym">Lingula unguis</name>
    <dbReference type="NCBI Taxonomy" id="7574"/>
    <lineage>
        <taxon>Eukaryota</taxon>
        <taxon>Metazoa</taxon>
        <taxon>Spiralia</taxon>
        <taxon>Lophotrochozoa</taxon>
        <taxon>Brachiopoda</taxon>
        <taxon>Linguliformea</taxon>
        <taxon>Lingulata</taxon>
        <taxon>Lingulida</taxon>
        <taxon>Linguloidea</taxon>
        <taxon>Lingulidae</taxon>
        <taxon>Lingula</taxon>
    </lineage>
</organism>
<keyword evidence="2" id="KW-1185">Reference proteome</keyword>
<protein>
    <submittedName>
        <fullName evidence="3">Uncharacterized protein LOC106161131</fullName>
    </submittedName>
</protein>
<sequence length="266" mass="30406">MTGDRNVAVLMFLAVAMVAFVSVQAQLTPEEQNISIAFDDMWNSLTPEEQAYYGDCAFPVKPLPCYYLGTCYCHAHGDIRYMTCDKRQFRYNTSPDHIGFMAMPACPMWYVLTKHEYFNGPPKTRLKAVKFGCWQSSVTVFFKSTFTGTYTLEVIDGPGTPVILTTTITKEEFLFEGTYFRITVVWLNAHIPGYYLSIECKFFKITLYIARHCMVIKIPPIWCHRILGICGDWNTFPLNDETILDIPTSDASDWGPLVEESSPLWP</sequence>
<feature type="signal peptide" evidence="1">
    <location>
        <begin position="1"/>
        <end position="25"/>
    </location>
</feature>
<proteinExistence type="predicted"/>
<keyword evidence="1" id="KW-0732">Signal</keyword>
<evidence type="ECO:0000313" key="3">
    <source>
        <dbReference type="RefSeq" id="XP_013393452.1"/>
    </source>
</evidence>
<dbReference type="GeneID" id="106161131"/>
<dbReference type="InParanoid" id="A0A1S3I5B1"/>
<dbReference type="KEGG" id="lak:106161131"/>
<evidence type="ECO:0000256" key="1">
    <source>
        <dbReference type="SAM" id="SignalP"/>
    </source>
</evidence>
<dbReference type="RefSeq" id="XP_013393452.1">
    <property type="nucleotide sequence ID" value="XM_013537998.1"/>
</dbReference>
<dbReference type="AlphaFoldDB" id="A0A1S3I5B1"/>
<dbReference type="Proteomes" id="UP000085678">
    <property type="component" value="Unplaced"/>
</dbReference>
<feature type="chain" id="PRO_5010208180" evidence="1">
    <location>
        <begin position="26"/>
        <end position="266"/>
    </location>
</feature>